<evidence type="ECO:0000256" key="1">
    <source>
        <dbReference type="ARBA" id="ARBA00022553"/>
    </source>
</evidence>
<dbReference type="InterPro" id="IPR052240">
    <property type="entry name" value="SAP_domain_ribonucleoprotein"/>
</dbReference>
<dbReference type="GO" id="GO:0016973">
    <property type="term" value="P:poly(A)+ mRNA export from nucleus"/>
    <property type="evidence" value="ECO:0007669"/>
    <property type="project" value="TreeGrafter"/>
</dbReference>
<organism evidence="5 6">
    <name type="scientific">Meira miltonrushii</name>
    <dbReference type="NCBI Taxonomy" id="1280837"/>
    <lineage>
        <taxon>Eukaryota</taxon>
        <taxon>Fungi</taxon>
        <taxon>Dikarya</taxon>
        <taxon>Basidiomycota</taxon>
        <taxon>Ustilaginomycotina</taxon>
        <taxon>Exobasidiomycetes</taxon>
        <taxon>Exobasidiales</taxon>
        <taxon>Brachybasidiaceae</taxon>
        <taxon>Meira</taxon>
    </lineage>
</organism>
<dbReference type="GeneID" id="37023632"/>
<dbReference type="Proteomes" id="UP000245771">
    <property type="component" value="Unassembled WGS sequence"/>
</dbReference>
<dbReference type="GO" id="GO:0005634">
    <property type="term" value="C:nucleus"/>
    <property type="evidence" value="ECO:0007669"/>
    <property type="project" value="TreeGrafter"/>
</dbReference>
<proteinExistence type="inferred from homology"/>
<protein>
    <recommendedName>
        <fullName evidence="4">SAP domain-containing protein</fullName>
    </recommendedName>
</protein>
<dbReference type="SMART" id="SM00513">
    <property type="entry name" value="SAP"/>
    <property type="match status" value="1"/>
</dbReference>
<sequence>MEAQLQALKVVDLKKLLGDAALPQSGTKAELIKRLLENPSATASLNGGGAGAADEEDLLGETAEAPQSLSTAPAATVPSAKPTPAAAPAPTTTTESAPAPVPEKDAETQKAEVIAELEKRKARAIKFGMPTDEVDAKIQRIQKFGLQEESVVSIDALDGELKGGKKNRKEAKAEKNGNGQASGKPAKNAEKKSVAAPPVVALDPVEEEKKRKRAERFGAAVPASSNEPSDKKIKT</sequence>
<gene>
    <name evidence="5" type="ORF">FA14DRAFT_191266</name>
</gene>
<reference evidence="5 6" key="1">
    <citation type="journal article" date="2018" name="Mol. Biol. Evol.">
        <title>Broad Genomic Sampling Reveals a Smut Pathogenic Ancestry of the Fungal Clade Ustilaginomycotina.</title>
        <authorList>
            <person name="Kijpornyongpan T."/>
            <person name="Mondo S.J."/>
            <person name="Barry K."/>
            <person name="Sandor L."/>
            <person name="Lee J."/>
            <person name="Lipzen A."/>
            <person name="Pangilinan J."/>
            <person name="LaButti K."/>
            <person name="Hainaut M."/>
            <person name="Henrissat B."/>
            <person name="Grigoriev I.V."/>
            <person name="Spatafora J.W."/>
            <person name="Aime M.C."/>
        </authorList>
    </citation>
    <scope>NUCLEOTIDE SEQUENCE [LARGE SCALE GENOMIC DNA]</scope>
    <source>
        <strain evidence="5 6">MCA 3882</strain>
    </source>
</reference>
<dbReference type="AlphaFoldDB" id="A0A316V9L5"/>
<dbReference type="InterPro" id="IPR040746">
    <property type="entry name" value="THO1_MOS11_C"/>
</dbReference>
<evidence type="ECO:0000259" key="4">
    <source>
        <dbReference type="PROSITE" id="PS50800"/>
    </source>
</evidence>
<dbReference type="Pfam" id="PF18592">
    <property type="entry name" value="Tho1_MOS11_C"/>
    <property type="match status" value="1"/>
</dbReference>
<evidence type="ECO:0000256" key="2">
    <source>
        <dbReference type="ARBA" id="ARBA00046328"/>
    </source>
</evidence>
<feature type="region of interest" description="Disordered" evidence="3">
    <location>
        <begin position="160"/>
        <end position="235"/>
    </location>
</feature>
<dbReference type="Pfam" id="PF02037">
    <property type="entry name" value="SAP"/>
    <property type="match status" value="1"/>
</dbReference>
<dbReference type="InParanoid" id="A0A316V9L5"/>
<feature type="region of interest" description="Disordered" evidence="3">
    <location>
        <begin position="40"/>
        <end position="112"/>
    </location>
</feature>
<dbReference type="PANTHER" id="PTHR46551">
    <property type="entry name" value="SAP DOMAIN-CONTAINING RIBONUCLEOPROTEIN"/>
    <property type="match status" value="1"/>
</dbReference>
<dbReference type="RefSeq" id="XP_025354492.1">
    <property type="nucleotide sequence ID" value="XM_025501851.1"/>
</dbReference>
<dbReference type="OrthoDB" id="272357at2759"/>
<dbReference type="Gene3D" id="1.10.720.30">
    <property type="entry name" value="SAP domain"/>
    <property type="match status" value="1"/>
</dbReference>
<keyword evidence="6" id="KW-1185">Reference proteome</keyword>
<keyword evidence="1" id="KW-0597">Phosphoprotein</keyword>
<name>A0A316V9L5_9BASI</name>
<dbReference type="InterPro" id="IPR003034">
    <property type="entry name" value="SAP_dom"/>
</dbReference>
<accession>A0A316V9L5</accession>
<comment type="similarity">
    <text evidence="2">Belongs to the SAP domain-containing ribonucleoprotein family.</text>
</comment>
<evidence type="ECO:0000256" key="3">
    <source>
        <dbReference type="SAM" id="MobiDB-lite"/>
    </source>
</evidence>
<feature type="domain" description="SAP" evidence="4">
    <location>
        <begin position="5"/>
        <end position="39"/>
    </location>
</feature>
<dbReference type="SUPFAM" id="SSF68906">
    <property type="entry name" value="SAP domain"/>
    <property type="match status" value="1"/>
</dbReference>
<dbReference type="STRING" id="1280837.A0A316V9L5"/>
<dbReference type="FunCoup" id="A0A316V9L5">
    <property type="interactions" value="608"/>
</dbReference>
<dbReference type="PROSITE" id="PS50800">
    <property type="entry name" value="SAP"/>
    <property type="match status" value="1"/>
</dbReference>
<dbReference type="PANTHER" id="PTHR46551:SF1">
    <property type="entry name" value="SAP DOMAIN-CONTAINING RIBONUCLEOPROTEIN"/>
    <property type="match status" value="1"/>
</dbReference>
<feature type="compositionally biased region" description="Low complexity" evidence="3">
    <location>
        <begin position="194"/>
        <end position="203"/>
    </location>
</feature>
<feature type="compositionally biased region" description="Low complexity" evidence="3">
    <location>
        <begin position="71"/>
        <end position="98"/>
    </location>
</feature>
<evidence type="ECO:0000313" key="6">
    <source>
        <dbReference type="Proteomes" id="UP000245771"/>
    </source>
</evidence>
<dbReference type="EMBL" id="KZ819604">
    <property type="protein sequence ID" value="PWN34190.1"/>
    <property type="molecule type" value="Genomic_DNA"/>
</dbReference>
<dbReference type="InterPro" id="IPR036361">
    <property type="entry name" value="SAP_dom_sf"/>
</dbReference>
<evidence type="ECO:0000313" key="5">
    <source>
        <dbReference type="EMBL" id="PWN34190.1"/>
    </source>
</evidence>